<feature type="transmembrane region" description="Helical" evidence="1">
    <location>
        <begin position="131"/>
        <end position="160"/>
    </location>
</feature>
<feature type="transmembrane region" description="Helical" evidence="1">
    <location>
        <begin position="102"/>
        <end position="119"/>
    </location>
</feature>
<evidence type="ECO:0000313" key="2">
    <source>
        <dbReference type="EMBL" id="MFC3458905.1"/>
    </source>
</evidence>
<proteinExistence type="predicted"/>
<comment type="caution">
    <text evidence="2">The sequence shown here is derived from an EMBL/GenBank/DDBJ whole genome shotgun (WGS) entry which is preliminary data.</text>
</comment>
<sequence>MRTTATIVITAIMALLLGWQHLDGGVPAHHLLADPGMPALSNWWGLLSLPLLAWYLLGRIERRRAGDPASAPRIRGAFGGALLFGATLAILFTAGQHDATDMMALSLAVIALFYPIYRAEYVLGFVLGMTWTFGAVLPTIAACVFALVGAVIHVGVRLIYARMLLLRR</sequence>
<keyword evidence="1" id="KW-0812">Transmembrane</keyword>
<evidence type="ECO:0008006" key="4">
    <source>
        <dbReference type="Google" id="ProtNLM"/>
    </source>
</evidence>
<name>A0ABV7PL93_9BURK</name>
<reference evidence="3" key="1">
    <citation type="journal article" date="2019" name="Int. J. Syst. Evol. Microbiol.">
        <title>The Global Catalogue of Microorganisms (GCM) 10K type strain sequencing project: providing services to taxonomists for standard genome sequencing and annotation.</title>
        <authorList>
            <consortium name="The Broad Institute Genomics Platform"/>
            <consortium name="The Broad Institute Genome Sequencing Center for Infectious Disease"/>
            <person name="Wu L."/>
            <person name="Ma J."/>
        </authorList>
    </citation>
    <scope>NUCLEOTIDE SEQUENCE [LARGE SCALE GENOMIC DNA]</scope>
    <source>
        <strain evidence="3">CCM 7480</strain>
    </source>
</reference>
<dbReference type="RefSeq" id="WP_379735395.1">
    <property type="nucleotide sequence ID" value="NZ_JBHRVV010000001.1"/>
</dbReference>
<dbReference type="EMBL" id="JBHRVV010000001">
    <property type="protein sequence ID" value="MFC3458905.1"/>
    <property type="molecule type" value="Genomic_DNA"/>
</dbReference>
<gene>
    <name evidence="2" type="ORF">ACFOPH_11710</name>
</gene>
<keyword evidence="1" id="KW-0472">Membrane</keyword>
<feature type="transmembrane region" description="Helical" evidence="1">
    <location>
        <begin position="77"/>
        <end position="96"/>
    </location>
</feature>
<protein>
    <recommendedName>
        <fullName evidence="4">Tripartite tricarboxylate transporter TctB family protein</fullName>
    </recommendedName>
</protein>
<keyword evidence="3" id="KW-1185">Reference proteome</keyword>
<dbReference type="Proteomes" id="UP001595665">
    <property type="component" value="Unassembled WGS sequence"/>
</dbReference>
<feature type="transmembrane region" description="Helical" evidence="1">
    <location>
        <begin position="40"/>
        <end position="57"/>
    </location>
</feature>
<keyword evidence="1" id="KW-1133">Transmembrane helix</keyword>
<evidence type="ECO:0000313" key="3">
    <source>
        <dbReference type="Proteomes" id="UP001595665"/>
    </source>
</evidence>
<evidence type="ECO:0000256" key="1">
    <source>
        <dbReference type="SAM" id="Phobius"/>
    </source>
</evidence>
<organism evidence="2 3">
    <name type="scientific">Massilia haematophila</name>
    <dbReference type="NCBI Taxonomy" id="457923"/>
    <lineage>
        <taxon>Bacteria</taxon>
        <taxon>Pseudomonadati</taxon>
        <taxon>Pseudomonadota</taxon>
        <taxon>Betaproteobacteria</taxon>
        <taxon>Burkholderiales</taxon>
        <taxon>Oxalobacteraceae</taxon>
        <taxon>Telluria group</taxon>
        <taxon>Massilia</taxon>
    </lineage>
</organism>
<accession>A0ABV7PL93</accession>